<sequence>MRLAPALLLATLPLFAACQWLPATKTEPSAPTLRLQGELTRQGDDWQLRPCGESRTYRLEFNRQGEPGEQIAQLAADSPGALFVDLRGSLEASGAGLRLQQLYRLQGEGRGCRDSGFKRLILRASGNEPFWSLQVTSGGMVLERLGSPALALPYLEERLPDGSLSLSSEANGQRLELWLSPGLCRDDMSGALQHLRARLRLDQAAPLTGCASFGGARD</sequence>
<dbReference type="STRING" id="1245526.SAMN05216580_2195"/>
<evidence type="ECO:0000313" key="3">
    <source>
        <dbReference type="Proteomes" id="UP000243063"/>
    </source>
</evidence>
<keyword evidence="1" id="KW-0732">Signal</keyword>
<keyword evidence="2" id="KW-0449">Lipoprotein</keyword>
<dbReference type="AlphaFoldDB" id="A0A1H2H9A0"/>
<proteinExistence type="predicted"/>
<name>A0A1H2H9A0_9GAMM</name>
<accession>A0A1H2H9A0</accession>
<protein>
    <submittedName>
        <fullName evidence="2">Putative lipoprotein</fullName>
    </submittedName>
</protein>
<dbReference type="PROSITE" id="PS51257">
    <property type="entry name" value="PROKAR_LIPOPROTEIN"/>
    <property type="match status" value="1"/>
</dbReference>
<reference evidence="3" key="1">
    <citation type="submission" date="2016-10" db="EMBL/GenBank/DDBJ databases">
        <authorList>
            <person name="Varghese N."/>
            <person name="Submissions S."/>
        </authorList>
    </citation>
    <scope>NUCLEOTIDE SEQUENCE [LARGE SCALE GENOMIC DNA]</scope>
    <source>
        <strain evidence="3">CCTCC 2012022</strain>
    </source>
</reference>
<dbReference type="OrthoDB" id="8776561at2"/>
<organism evidence="2 3">
    <name type="scientific">Geopseudomonas guangdongensis</name>
    <dbReference type="NCBI Taxonomy" id="1245526"/>
    <lineage>
        <taxon>Bacteria</taxon>
        <taxon>Pseudomonadati</taxon>
        <taxon>Pseudomonadota</taxon>
        <taxon>Gammaproteobacteria</taxon>
        <taxon>Pseudomonadales</taxon>
        <taxon>Pseudomonadaceae</taxon>
        <taxon>Geopseudomonas</taxon>
    </lineage>
</organism>
<dbReference type="RefSeq" id="WP_090214356.1">
    <property type="nucleotide sequence ID" value="NZ_LT629780.1"/>
</dbReference>
<evidence type="ECO:0000256" key="1">
    <source>
        <dbReference type="SAM" id="SignalP"/>
    </source>
</evidence>
<evidence type="ECO:0000313" key="2">
    <source>
        <dbReference type="EMBL" id="SDU28319.1"/>
    </source>
</evidence>
<gene>
    <name evidence="2" type="ORF">SAMN05216580_2195</name>
</gene>
<feature type="chain" id="PRO_5009275537" evidence="1">
    <location>
        <begin position="17"/>
        <end position="218"/>
    </location>
</feature>
<keyword evidence="3" id="KW-1185">Reference proteome</keyword>
<feature type="signal peptide" evidence="1">
    <location>
        <begin position="1"/>
        <end position="16"/>
    </location>
</feature>
<dbReference type="Proteomes" id="UP000243063">
    <property type="component" value="Chromosome I"/>
</dbReference>
<dbReference type="EMBL" id="LT629780">
    <property type="protein sequence ID" value="SDU28319.1"/>
    <property type="molecule type" value="Genomic_DNA"/>
</dbReference>